<reference evidence="11 12" key="1">
    <citation type="submission" date="2019-08" db="EMBL/GenBank/DDBJ databases">
        <authorList>
            <person name="Luo N."/>
        </authorList>
    </citation>
    <scope>NUCLEOTIDE SEQUENCE [LARGE SCALE GENOMIC DNA]</scope>
    <source>
        <strain evidence="11 12">NCIMB 9442</strain>
    </source>
</reference>
<dbReference type="PANTHER" id="PTHR30489:SF0">
    <property type="entry name" value="LIPOPROTEIN-RELEASING SYSTEM TRANSMEMBRANE PROTEIN LOLE"/>
    <property type="match status" value="1"/>
</dbReference>
<keyword evidence="12" id="KW-1185">Reference proteome</keyword>
<name>A0ABS0J151_9BACT</name>
<dbReference type="InterPro" id="IPR003838">
    <property type="entry name" value="ABC3_permease_C"/>
</dbReference>
<dbReference type="Pfam" id="PF02687">
    <property type="entry name" value="FtsX"/>
    <property type="match status" value="1"/>
</dbReference>
<keyword evidence="11" id="KW-0449">Lipoprotein</keyword>
<organism evidence="11 12">
    <name type="scientific">Nitratidesulfovibrio oxamicus</name>
    <dbReference type="NCBI Taxonomy" id="32016"/>
    <lineage>
        <taxon>Bacteria</taxon>
        <taxon>Pseudomonadati</taxon>
        <taxon>Thermodesulfobacteriota</taxon>
        <taxon>Desulfovibrionia</taxon>
        <taxon>Desulfovibrionales</taxon>
        <taxon>Desulfovibrionaceae</taxon>
        <taxon>Nitratidesulfovibrio</taxon>
    </lineage>
</organism>
<dbReference type="RefSeq" id="WP_196608352.1">
    <property type="nucleotide sequence ID" value="NZ_VRYY01000079.1"/>
</dbReference>
<dbReference type="InterPro" id="IPR011925">
    <property type="entry name" value="LolCE_TM"/>
</dbReference>
<feature type="transmembrane region" description="Helical" evidence="8">
    <location>
        <begin position="20"/>
        <end position="46"/>
    </location>
</feature>
<evidence type="ECO:0000256" key="5">
    <source>
        <dbReference type="ARBA" id="ARBA00022692"/>
    </source>
</evidence>
<evidence type="ECO:0000256" key="6">
    <source>
        <dbReference type="ARBA" id="ARBA00022989"/>
    </source>
</evidence>
<evidence type="ECO:0000256" key="8">
    <source>
        <dbReference type="SAM" id="Phobius"/>
    </source>
</evidence>
<dbReference type="Pfam" id="PF12704">
    <property type="entry name" value="MacB_PCD"/>
    <property type="match status" value="1"/>
</dbReference>
<comment type="similarity">
    <text evidence="2">Belongs to the ABC-4 integral membrane protein family. LolC/E subfamily.</text>
</comment>
<evidence type="ECO:0000256" key="1">
    <source>
        <dbReference type="ARBA" id="ARBA00004651"/>
    </source>
</evidence>
<dbReference type="PANTHER" id="PTHR30489">
    <property type="entry name" value="LIPOPROTEIN-RELEASING SYSTEM TRANSMEMBRANE PROTEIN LOLE"/>
    <property type="match status" value="1"/>
</dbReference>
<dbReference type="Proteomes" id="UP001194469">
    <property type="component" value="Unassembled WGS sequence"/>
</dbReference>
<keyword evidence="3" id="KW-0813">Transport</keyword>
<evidence type="ECO:0000256" key="7">
    <source>
        <dbReference type="ARBA" id="ARBA00023136"/>
    </source>
</evidence>
<evidence type="ECO:0000259" key="10">
    <source>
        <dbReference type="Pfam" id="PF12704"/>
    </source>
</evidence>
<feature type="domain" description="MacB-like periplasmic core" evidence="10">
    <location>
        <begin position="25"/>
        <end position="253"/>
    </location>
</feature>
<dbReference type="InterPro" id="IPR051447">
    <property type="entry name" value="Lipoprotein-release_system"/>
</dbReference>
<evidence type="ECO:0000256" key="3">
    <source>
        <dbReference type="ARBA" id="ARBA00022448"/>
    </source>
</evidence>
<evidence type="ECO:0000256" key="2">
    <source>
        <dbReference type="ARBA" id="ARBA00005236"/>
    </source>
</evidence>
<sequence length="417" mass="44515">MSFELFVALRYLFARRRQTFISVISVTSILGVALGVASLIVVLGVMNGFTTDLRDKILGANAHGIVMSADRTGLTDAPHLIDRIRQVDGVRGATPFIYSEVMLSTPHGVKGLVLRGIDPQSAPSVLGILSNMTKGSVADLAPRTGADGVYSGPPGVIIGDELAQRLGVVVGSRVNLLSPAGQKTSAGFAPRIRPFMVVGVFSTGMFEYDSSLGFVSLDAARDVLGLPDGAVSGVELAVTDVYKADQVAERVTRAVGGYPLYTRHWMEMNANLFAALKLEKTAMAVILVLIVLVGSFSIITTLVMLVMEKTRDIAILMSMGATRGMIRRIFMLQGTVIGAIGTGLGYALGLGVAELLKRYQFIKLPHGVYSLDHLPVLLQWPDMLAIGASSMLLCFVATIYPARQAASLEPAEALRYE</sequence>
<protein>
    <submittedName>
        <fullName evidence="11">Lipoprotein-releasing ABC transporter permease subunit</fullName>
    </submittedName>
</protein>
<dbReference type="InterPro" id="IPR025857">
    <property type="entry name" value="MacB_PCD"/>
</dbReference>
<feature type="domain" description="ABC3 transporter permease C-terminal" evidence="9">
    <location>
        <begin position="285"/>
        <end position="410"/>
    </location>
</feature>
<evidence type="ECO:0000259" key="9">
    <source>
        <dbReference type="Pfam" id="PF02687"/>
    </source>
</evidence>
<feature type="transmembrane region" description="Helical" evidence="8">
    <location>
        <begin position="328"/>
        <end position="348"/>
    </location>
</feature>
<accession>A0ABS0J151</accession>
<keyword evidence="7 8" id="KW-0472">Membrane</keyword>
<keyword evidence="4" id="KW-1003">Cell membrane</keyword>
<evidence type="ECO:0000313" key="11">
    <source>
        <dbReference type="EMBL" id="MBG3876159.1"/>
    </source>
</evidence>
<dbReference type="EMBL" id="VRYY01000079">
    <property type="protein sequence ID" value="MBG3876159.1"/>
    <property type="molecule type" value="Genomic_DNA"/>
</dbReference>
<proteinExistence type="inferred from homology"/>
<feature type="transmembrane region" description="Helical" evidence="8">
    <location>
        <begin position="383"/>
        <end position="402"/>
    </location>
</feature>
<evidence type="ECO:0000313" key="12">
    <source>
        <dbReference type="Proteomes" id="UP001194469"/>
    </source>
</evidence>
<keyword evidence="5 8" id="KW-0812">Transmembrane</keyword>
<comment type="caution">
    <text evidence="11">The sequence shown here is derived from an EMBL/GenBank/DDBJ whole genome shotgun (WGS) entry which is preliminary data.</text>
</comment>
<evidence type="ECO:0000256" key="4">
    <source>
        <dbReference type="ARBA" id="ARBA00022475"/>
    </source>
</evidence>
<keyword evidence="6 8" id="KW-1133">Transmembrane helix</keyword>
<dbReference type="NCBIfam" id="TIGR02212">
    <property type="entry name" value="lolCE"/>
    <property type="match status" value="1"/>
</dbReference>
<feature type="transmembrane region" description="Helical" evidence="8">
    <location>
        <begin position="282"/>
        <end position="307"/>
    </location>
</feature>
<comment type="subcellular location">
    <subcellularLocation>
        <location evidence="1">Cell membrane</location>
        <topology evidence="1">Multi-pass membrane protein</topology>
    </subcellularLocation>
</comment>
<gene>
    <name evidence="11" type="ORF">FVW20_03720</name>
</gene>